<feature type="transmembrane region" description="Helical" evidence="8">
    <location>
        <begin position="229"/>
        <end position="250"/>
    </location>
</feature>
<sequence>MEAHKSEVEHPASHHVNQATADDAVMEERLAHLANQEDHKVGKWQAIKQNPRAFAWCLFAVWTVLLVSFENQASGNVLAIPQFRKDFGSYYAGNWVLDAKWQSAFSGAPVASQVIGALASAQFADWIGRRYSLVIALIISFAAITMEMVATTNEVFFGGKFLNGFAVGTLQAVSGTYIGEIVPLALRGLTTCLIALSYTVGPFTVALIVNSEGDVDNRWAYRSVFCSQYGFAAISAAFVFFMPESPWWLVNKGKEERALRMLHRLGYRAETGEDVKRLANIKLTLEAVRRETEGVTYIECFRKSNFRRTIVSITPLVVQQFSGIVFAAGYSTYYAQLAGYSTDASFKLQIVQQVLSMVGNVISWYLVDKVGRRDLTFYGTGILTVVLWIMGGLAVGGSPAELKGCVAMILVYCFLYNVTIGATAYVVLTETATARLRVKTIAIGLAVANSLGVMWSFVLPYIFNPDHANLGGKLGFIYGGLCFPCLAFIWWYQPETKNRSYEELDEMFSKKIPARHFKDYKTETETRGQEIQNEKLGAEA</sequence>
<dbReference type="PANTHER" id="PTHR48022">
    <property type="entry name" value="PLASTIDIC GLUCOSE TRANSPORTER 4"/>
    <property type="match status" value="1"/>
</dbReference>
<keyword evidence="4 8" id="KW-0812">Transmembrane</keyword>
<evidence type="ECO:0000256" key="7">
    <source>
        <dbReference type="RuleBase" id="RU003346"/>
    </source>
</evidence>
<dbReference type="PROSITE" id="PS50850">
    <property type="entry name" value="MFS"/>
    <property type="match status" value="1"/>
</dbReference>
<dbReference type="PROSITE" id="PS00217">
    <property type="entry name" value="SUGAR_TRANSPORT_2"/>
    <property type="match status" value="1"/>
</dbReference>
<dbReference type="EMBL" id="KB932957">
    <property type="protein sequence ID" value="EOO01790.1"/>
    <property type="molecule type" value="Genomic_DNA"/>
</dbReference>
<dbReference type="Pfam" id="PF00083">
    <property type="entry name" value="Sugar_tr"/>
    <property type="match status" value="1"/>
</dbReference>
<feature type="transmembrane region" description="Helical" evidence="8">
    <location>
        <begin position="131"/>
        <end position="149"/>
    </location>
</feature>
<dbReference type="PANTHER" id="PTHR48022:SF22">
    <property type="entry name" value="MAJOR FACILITATOR SUPERFAMILY (MFS) PROFILE DOMAIN-CONTAINING PROTEIN"/>
    <property type="match status" value="1"/>
</dbReference>
<feature type="transmembrane region" description="Helical" evidence="8">
    <location>
        <begin position="161"/>
        <end position="179"/>
    </location>
</feature>
<feature type="transmembrane region" description="Helical" evidence="8">
    <location>
        <begin position="310"/>
        <end position="330"/>
    </location>
</feature>
<gene>
    <name evidence="10" type="ORF">UCRPA7_2732</name>
</gene>
<evidence type="ECO:0000256" key="3">
    <source>
        <dbReference type="ARBA" id="ARBA00022448"/>
    </source>
</evidence>
<dbReference type="InterPro" id="IPR003663">
    <property type="entry name" value="Sugar/inositol_transpt"/>
</dbReference>
<dbReference type="SUPFAM" id="SSF103473">
    <property type="entry name" value="MFS general substrate transporter"/>
    <property type="match status" value="1"/>
</dbReference>
<dbReference type="GO" id="GO:0005351">
    <property type="term" value="F:carbohydrate:proton symporter activity"/>
    <property type="evidence" value="ECO:0007669"/>
    <property type="project" value="TreeGrafter"/>
</dbReference>
<feature type="transmembrane region" description="Helical" evidence="8">
    <location>
        <begin position="440"/>
        <end position="463"/>
    </location>
</feature>
<feature type="transmembrane region" description="Helical" evidence="8">
    <location>
        <begin position="350"/>
        <end position="368"/>
    </location>
</feature>
<dbReference type="InterPro" id="IPR005828">
    <property type="entry name" value="MFS_sugar_transport-like"/>
</dbReference>
<dbReference type="HOGENOM" id="CLU_001265_11_0_1"/>
<dbReference type="FunFam" id="1.20.1250.20:FF:000078">
    <property type="entry name" value="MFS maltose transporter, putative"/>
    <property type="match status" value="1"/>
</dbReference>
<dbReference type="RefSeq" id="XP_007913466.1">
    <property type="nucleotide sequence ID" value="XM_007915275.1"/>
</dbReference>
<dbReference type="OrthoDB" id="6612291at2759"/>
<feature type="domain" description="Major facilitator superfamily (MFS) profile" evidence="9">
    <location>
        <begin position="56"/>
        <end position="497"/>
    </location>
</feature>
<protein>
    <submittedName>
        <fullName evidence="10">Putative mfs hexose transporter protein</fullName>
    </submittedName>
</protein>
<accession>R8BR60</accession>
<feature type="transmembrane region" description="Helical" evidence="8">
    <location>
        <begin position="375"/>
        <end position="395"/>
    </location>
</feature>
<feature type="transmembrane region" description="Helical" evidence="8">
    <location>
        <begin position="407"/>
        <end position="428"/>
    </location>
</feature>
<reference evidence="11" key="1">
    <citation type="journal article" date="2013" name="Genome Announc.">
        <title>Draft genome sequence of the ascomycete Phaeoacremonium aleophilum strain UCR-PA7, a causal agent of the esca disease complex in grapevines.</title>
        <authorList>
            <person name="Blanco-Ulate B."/>
            <person name="Rolshausen P."/>
            <person name="Cantu D."/>
        </authorList>
    </citation>
    <scope>NUCLEOTIDE SEQUENCE [LARGE SCALE GENOMIC DNA]</scope>
    <source>
        <strain evidence="11">UCR-PA7</strain>
    </source>
</reference>
<evidence type="ECO:0000256" key="8">
    <source>
        <dbReference type="SAM" id="Phobius"/>
    </source>
</evidence>
<dbReference type="GeneID" id="19323011"/>
<dbReference type="Gene3D" id="1.20.1250.20">
    <property type="entry name" value="MFS general substrate transporter like domains"/>
    <property type="match status" value="1"/>
</dbReference>
<evidence type="ECO:0000256" key="1">
    <source>
        <dbReference type="ARBA" id="ARBA00004141"/>
    </source>
</evidence>
<evidence type="ECO:0000256" key="6">
    <source>
        <dbReference type="ARBA" id="ARBA00023136"/>
    </source>
</evidence>
<dbReference type="GO" id="GO:0016020">
    <property type="term" value="C:membrane"/>
    <property type="evidence" value="ECO:0007669"/>
    <property type="project" value="UniProtKB-SubCell"/>
</dbReference>
<evidence type="ECO:0000256" key="4">
    <source>
        <dbReference type="ARBA" id="ARBA00022692"/>
    </source>
</evidence>
<dbReference type="InterPro" id="IPR050360">
    <property type="entry name" value="MFS_Sugar_Transporters"/>
</dbReference>
<evidence type="ECO:0000259" key="9">
    <source>
        <dbReference type="PROSITE" id="PS50850"/>
    </source>
</evidence>
<dbReference type="NCBIfam" id="TIGR00879">
    <property type="entry name" value="SP"/>
    <property type="match status" value="1"/>
</dbReference>
<evidence type="ECO:0000313" key="10">
    <source>
        <dbReference type="EMBL" id="EOO01790.1"/>
    </source>
</evidence>
<dbReference type="eggNOG" id="KOG0254">
    <property type="taxonomic scope" value="Eukaryota"/>
</dbReference>
<keyword evidence="6 8" id="KW-0472">Membrane</keyword>
<dbReference type="KEGG" id="tmn:UCRPA7_2732"/>
<dbReference type="InterPro" id="IPR020846">
    <property type="entry name" value="MFS_dom"/>
</dbReference>
<evidence type="ECO:0000313" key="11">
    <source>
        <dbReference type="Proteomes" id="UP000014074"/>
    </source>
</evidence>
<keyword evidence="3 7" id="KW-0813">Transport</keyword>
<dbReference type="InterPro" id="IPR036259">
    <property type="entry name" value="MFS_trans_sf"/>
</dbReference>
<dbReference type="Proteomes" id="UP000014074">
    <property type="component" value="Unassembled WGS sequence"/>
</dbReference>
<evidence type="ECO:0000256" key="2">
    <source>
        <dbReference type="ARBA" id="ARBA00010992"/>
    </source>
</evidence>
<dbReference type="PROSITE" id="PS00216">
    <property type="entry name" value="SUGAR_TRANSPORT_1"/>
    <property type="match status" value="1"/>
</dbReference>
<feature type="transmembrane region" description="Helical" evidence="8">
    <location>
        <begin position="475"/>
        <end position="492"/>
    </location>
</feature>
<dbReference type="InterPro" id="IPR005829">
    <property type="entry name" value="Sugar_transporter_CS"/>
</dbReference>
<name>R8BR60_PHAM7</name>
<proteinExistence type="inferred from homology"/>
<comment type="similarity">
    <text evidence="2 7">Belongs to the major facilitator superfamily. Sugar transporter (TC 2.A.1.1) family.</text>
</comment>
<keyword evidence="5 8" id="KW-1133">Transmembrane helix</keyword>
<keyword evidence="11" id="KW-1185">Reference proteome</keyword>
<dbReference type="AlphaFoldDB" id="R8BR60"/>
<evidence type="ECO:0000256" key="5">
    <source>
        <dbReference type="ARBA" id="ARBA00022989"/>
    </source>
</evidence>
<organism evidence="10 11">
    <name type="scientific">Phaeoacremonium minimum (strain UCR-PA7)</name>
    <name type="common">Esca disease fungus</name>
    <name type="synonym">Togninia minima</name>
    <dbReference type="NCBI Taxonomy" id="1286976"/>
    <lineage>
        <taxon>Eukaryota</taxon>
        <taxon>Fungi</taxon>
        <taxon>Dikarya</taxon>
        <taxon>Ascomycota</taxon>
        <taxon>Pezizomycotina</taxon>
        <taxon>Sordariomycetes</taxon>
        <taxon>Sordariomycetidae</taxon>
        <taxon>Togniniales</taxon>
        <taxon>Togniniaceae</taxon>
        <taxon>Phaeoacremonium</taxon>
    </lineage>
</organism>
<comment type="subcellular location">
    <subcellularLocation>
        <location evidence="1">Membrane</location>
        <topology evidence="1">Multi-pass membrane protein</topology>
    </subcellularLocation>
</comment>
<feature type="transmembrane region" description="Helical" evidence="8">
    <location>
        <begin position="186"/>
        <end position="209"/>
    </location>
</feature>